<sequence length="130" mass="14712">MPGNSHRRTLTLYRSQNTQPVPFSASAIHRGKMLFWDFTEIDGHPSLGQIHLLGPCSEILEYENGTSTTEQANWSTDIRTNNEQAVNSLTWERSDQGLADHAMDPSLHYRHALEAGQKFDSLRSHSNHVI</sequence>
<reference evidence="1 2" key="1">
    <citation type="journal article" date="2011" name="PLoS Genet.">
        <title>Finished genome of the fungal wheat pathogen Mycosphaerella graminicola reveals dispensome structure, chromosome plasticity, and stealth pathogenesis.</title>
        <authorList>
            <person name="Goodwin S.B."/>
            <person name="Ben M'barek S."/>
            <person name="Dhillon B."/>
            <person name="Wittenberg A.H.J."/>
            <person name="Crane C.F."/>
            <person name="Hane J.K."/>
            <person name="Foster A.J."/>
            <person name="Van der Lee T.A.J."/>
            <person name="Grimwood J."/>
            <person name="Aerts A."/>
            <person name="Antoniw J."/>
            <person name="Bailey A."/>
            <person name="Bluhm B."/>
            <person name="Bowler J."/>
            <person name="Bristow J."/>
            <person name="van der Burgt A."/>
            <person name="Canto-Canche B."/>
            <person name="Churchill A.C.L."/>
            <person name="Conde-Ferraez L."/>
            <person name="Cools H.J."/>
            <person name="Coutinho P.M."/>
            <person name="Csukai M."/>
            <person name="Dehal P."/>
            <person name="De Wit P."/>
            <person name="Donzelli B."/>
            <person name="van de Geest H.C."/>
            <person name="van Ham R.C.H.J."/>
            <person name="Hammond-Kosack K.E."/>
            <person name="Henrissat B."/>
            <person name="Kilian A."/>
            <person name="Kobayashi A.K."/>
            <person name="Koopmann E."/>
            <person name="Kourmpetis Y."/>
            <person name="Kuzniar A."/>
            <person name="Lindquist E."/>
            <person name="Lombard V."/>
            <person name="Maliepaard C."/>
            <person name="Martins N."/>
            <person name="Mehrabi R."/>
            <person name="Nap J.P.H."/>
            <person name="Ponomarenko A."/>
            <person name="Rudd J.J."/>
            <person name="Salamov A."/>
            <person name="Schmutz J."/>
            <person name="Schouten H.J."/>
            <person name="Shapiro H."/>
            <person name="Stergiopoulos I."/>
            <person name="Torriani S.F.F."/>
            <person name="Tu H."/>
            <person name="de Vries R.P."/>
            <person name="Waalwijk C."/>
            <person name="Ware S.B."/>
            <person name="Wiebenga A."/>
            <person name="Zwiers L.-H."/>
            <person name="Oliver R.P."/>
            <person name="Grigoriev I.V."/>
            <person name="Kema G.H.J."/>
        </authorList>
    </citation>
    <scope>NUCLEOTIDE SEQUENCE [LARGE SCALE GENOMIC DNA]</scope>
    <source>
        <strain evidence="2">CBS 115943 / IPO323</strain>
    </source>
</reference>
<dbReference type="KEGG" id="ztr:MYCGRDRAFT_90530"/>
<organism evidence="1 2">
    <name type="scientific">Zymoseptoria tritici (strain CBS 115943 / IPO323)</name>
    <name type="common">Speckled leaf blotch fungus</name>
    <name type="synonym">Septoria tritici</name>
    <dbReference type="NCBI Taxonomy" id="336722"/>
    <lineage>
        <taxon>Eukaryota</taxon>
        <taxon>Fungi</taxon>
        <taxon>Dikarya</taxon>
        <taxon>Ascomycota</taxon>
        <taxon>Pezizomycotina</taxon>
        <taxon>Dothideomycetes</taxon>
        <taxon>Dothideomycetidae</taxon>
        <taxon>Mycosphaerellales</taxon>
        <taxon>Mycosphaerellaceae</taxon>
        <taxon>Zymoseptoria</taxon>
    </lineage>
</organism>
<evidence type="ECO:0000313" key="1">
    <source>
        <dbReference type="EMBL" id="EGP90676.1"/>
    </source>
</evidence>
<name>F9X258_ZYMTI</name>
<dbReference type="HOGENOM" id="CLU_1939771_0_0_1"/>
<dbReference type="AlphaFoldDB" id="F9X258"/>
<dbReference type="RefSeq" id="XP_003855700.1">
    <property type="nucleotide sequence ID" value="XM_003855652.1"/>
</dbReference>
<dbReference type="EMBL" id="CM001197">
    <property type="protein sequence ID" value="EGP90676.1"/>
    <property type="molecule type" value="Genomic_DNA"/>
</dbReference>
<gene>
    <name evidence="1" type="ORF">MYCGRDRAFT_90530</name>
</gene>
<proteinExistence type="predicted"/>
<accession>F9X258</accession>
<dbReference type="Proteomes" id="UP000008062">
    <property type="component" value="Chromosome 2"/>
</dbReference>
<dbReference type="GeneID" id="13396006"/>
<evidence type="ECO:0000313" key="2">
    <source>
        <dbReference type="Proteomes" id="UP000008062"/>
    </source>
</evidence>
<protein>
    <submittedName>
        <fullName evidence="1">Uncharacterized protein</fullName>
    </submittedName>
</protein>
<dbReference type="InParanoid" id="F9X258"/>
<keyword evidence="2" id="KW-1185">Reference proteome</keyword>